<proteinExistence type="predicted"/>
<keyword evidence="2" id="KW-1185">Reference proteome</keyword>
<evidence type="ECO:0000313" key="2">
    <source>
        <dbReference type="Proteomes" id="UP000024635"/>
    </source>
</evidence>
<evidence type="ECO:0000313" key="1">
    <source>
        <dbReference type="EMBL" id="EYB97195.1"/>
    </source>
</evidence>
<dbReference type="Proteomes" id="UP000024635">
    <property type="component" value="Unassembled WGS sequence"/>
</dbReference>
<name>A0A016T393_9BILA</name>
<organism evidence="1 2">
    <name type="scientific">Ancylostoma ceylanicum</name>
    <dbReference type="NCBI Taxonomy" id="53326"/>
    <lineage>
        <taxon>Eukaryota</taxon>
        <taxon>Metazoa</taxon>
        <taxon>Ecdysozoa</taxon>
        <taxon>Nematoda</taxon>
        <taxon>Chromadorea</taxon>
        <taxon>Rhabditida</taxon>
        <taxon>Rhabditina</taxon>
        <taxon>Rhabditomorpha</taxon>
        <taxon>Strongyloidea</taxon>
        <taxon>Ancylostomatidae</taxon>
        <taxon>Ancylostomatinae</taxon>
        <taxon>Ancylostoma</taxon>
    </lineage>
</organism>
<dbReference type="EMBL" id="JARK01001478">
    <property type="protein sequence ID" value="EYB97195.1"/>
    <property type="molecule type" value="Genomic_DNA"/>
</dbReference>
<accession>A0A016T393</accession>
<protein>
    <submittedName>
        <fullName evidence="1">Uncharacterized protein</fullName>
    </submittedName>
</protein>
<reference evidence="2" key="1">
    <citation type="journal article" date="2015" name="Nat. Genet.">
        <title>The genome and transcriptome of the zoonotic hookworm Ancylostoma ceylanicum identify infection-specific gene families.</title>
        <authorList>
            <person name="Schwarz E.M."/>
            <person name="Hu Y."/>
            <person name="Antoshechkin I."/>
            <person name="Miller M.M."/>
            <person name="Sternberg P.W."/>
            <person name="Aroian R.V."/>
        </authorList>
    </citation>
    <scope>NUCLEOTIDE SEQUENCE</scope>
    <source>
        <strain evidence="2">HY135</strain>
    </source>
</reference>
<dbReference type="AlphaFoldDB" id="A0A016T393"/>
<gene>
    <name evidence="1" type="primary">Acey_s0142.g2292</name>
    <name evidence="1" type="ORF">Y032_0142g2292</name>
</gene>
<comment type="caution">
    <text evidence="1">The sequence shown here is derived from an EMBL/GenBank/DDBJ whole genome shotgun (WGS) entry which is preliminary data.</text>
</comment>
<sequence>MLILTSTPYIAVDLMPVVAQSSGIGTKCAQLYEKALRMAEVTTIVVQKLNKVTSVSKLLPLFAHDGSSKDM</sequence>